<reference evidence="2" key="1">
    <citation type="submission" date="2019-05" db="EMBL/GenBank/DDBJ databases">
        <title>Annotation for the trematode Paragonimus heterotremus.</title>
        <authorList>
            <person name="Choi Y.-J."/>
        </authorList>
    </citation>
    <scope>NUCLEOTIDE SEQUENCE</scope>
    <source>
        <strain evidence="2">LC</strain>
    </source>
</reference>
<evidence type="ECO:0000313" key="3">
    <source>
        <dbReference type="Proteomes" id="UP000748531"/>
    </source>
</evidence>
<organism evidence="2 3">
    <name type="scientific">Paragonimus heterotremus</name>
    <dbReference type="NCBI Taxonomy" id="100268"/>
    <lineage>
        <taxon>Eukaryota</taxon>
        <taxon>Metazoa</taxon>
        <taxon>Spiralia</taxon>
        <taxon>Lophotrochozoa</taxon>
        <taxon>Platyhelminthes</taxon>
        <taxon>Trematoda</taxon>
        <taxon>Digenea</taxon>
        <taxon>Plagiorchiida</taxon>
        <taxon>Troglotremata</taxon>
        <taxon>Troglotrematidae</taxon>
        <taxon>Paragonimus</taxon>
    </lineage>
</organism>
<evidence type="ECO:0000256" key="1">
    <source>
        <dbReference type="SAM" id="Phobius"/>
    </source>
</evidence>
<keyword evidence="1" id="KW-0472">Membrane</keyword>
<gene>
    <name evidence="2" type="ORF">PHET_12282</name>
</gene>
<feature type="transmembrane region" description="Helical" evidence="1">
    <location>
        <begin position="20"/>
        <end position="42"/>
    </location>
</feature>
<feature type="non-terminal residue" evidence="2">
    <location>
        <position position="1"/>
    </location>
</feature>
<comment type="caution">
    <text evidence="2">The sequence shown here is derived from an EMBL/GenBank/DDBJ whole genome shotgun (WGS) entry which is preliminary data.</text>
</comment>
<dbReference type="Proteomes" id="UP000748531">
    <property type="component" value="Unassembled WGS sequence"/>
</dbReference>
<dbReference type="AlphaFoldDB" id="A0A8J4SY09"/>
<dbReference type="EMBL" id="LUCH01021360">
    <property type="protein sequence ID" value="KAF5394081.1"/>
    <property type="molecule type" value="Genomic_DNA"/>
</dbReference>
<keyword evidence="1" id="KW-1133">Transmembrane helix</keyword>
<keyword evidence="3" id="KW-1185">Reference proteome</keyword>
<keyword evidence="1" id="KW-0812">Transmembrane</keyword>
<protein>
    <submittedName>
        <fullName evidence="2">Uncharacterized protein</fullName>
    </submittedName>
</protein>
<evidence type="ECO:0000313" key="2">
    <source>
        <dbReference type="EMBL" id="KAF5394081.1"/>
    </source>
</evidence>
<accession>A0A8J4SY09</accession>
<name>A0A8J4SY09_9TREM</name>
<proteinExistence type="predicted"/>
<sequence>HSCVPEALLEQLLLFPVKAGVAYFLTLPVFFTIQLLLTYATFENHFLTRLDISPVERKMTLTSSAATYGVPDQMTSNSFRRYCSPSNPASGFGPLQYISRSK</sequence>